<dbReference type="PANTHER" id="PTHR34597">
    <property type="entry name" value="SLR1661 PROTEIN"/>
    <property type="match status" value="1"/>
</dbReference>
<sequence length="547" mass="59230">MIMKLFAFSPMTVAIALASTTFSLPVLAQQAPGAGQIYQESQRDELSPTQPSVDIRIQGQPLTERDAGGAEVDVTQIEFTDNTAFSSEALLAALGDDVFENSYDLSGLQSLVNRVSEFYRAQGYPFARAILPAQTLDNGILQITVIEGRYGNVSASGDPELSGTVERFLHPLVPGEIIESSVLERTLLIAGDLPGVNIVPVMRPGEVYGTGNLDTQVEADNRLSGRLGVDNHGSRFSGEHRTRADLQVNRVLTVGDELNIAAMYSSEDTWLGQLSYALPLGYSGLRGMIGYDHTDYTLGKGFEGYTGTAEVLSAGLSYPLIRSQQSNLSLTATYQHKDLDDNVDFIGYTKATESHSLPLTLQFDHRDKLFGGGISYGAATLTPGTLEVGQKAFASDDYRFTRLNLDVARLQRLTTDLTLFGRFSGQWSDQSDLDGSESFYLGGPNGVRAFPVGEGSDSRGWLAQVELRYNLGNGLNPYVLFDGGQTPNGGIDEGDGRNISGAGLGLRINHGDWNADLVSAWKLDGGDAQSDGRQKDPRVWFNVGYRF</sequence>
<reference evidence="11 12" key="1">
    <citation type="submission" date="2019-07" db="EMBL/GenBank/DDBJ databases">
        <title>Whole genome shotgun sequence of Halomonas variabilis NBRC 102410.</title>
        <authorList>
            <person name="Hosoyama A."/>
            <person name="Uohara A."/>
            <person name="Ohji S."/>
            <person name="Ichikawa N."/>
        </authorList>
    </citation>
    <scope>NUCLEOTIDE SEQUENCE [LARGE SCALE GENOMIC DNA]</scope>
    <source>
        <strain evidence="11 12">NBRC 102410</strain>
    </source>
</reference>
<dbReference type="InterPro" id="IPR005565">
    <property type="entry name" value="Hemolysn_activator_HlyB_C"/>
</dbReference>
<dbReference type="EMBL" id="BJXV01000001">
    <property type="protein sequence ID" value="GEN26434.1"/>
    <property type="molecule type" value="Genomic_DNA"/>
</dbReference>
<evidence type="ECO:0000313" key="11">
    <source>
        <dbReference type="EMBL" id="GEN26434.1"/>
    </source>
</evidence>
<evidence type="ECO:0000256" key="3">
    <source>
        <dbReference type="ARBA" id="ARBA00022448"/>
    </source>
</evidence>
<dbReference type="GO" id="GO:0098046">
    <property type="term" value="C:type V protein secretion system complex"/>
    <property type="evidence" value="ECO:0007669"/>
    <property type="project" value="TreeGrafter"/>
</dbReference>
<keyword evidence="8" id="KW-0998">Cell outer membrane</keyword>
<evidence type="ECO:0000256" key="5">
    <source>
        <dbReference type="ARBA" id="ARBA00022692"/>
    </source>
</evidence>
<name>A0A511UIM4_9GAMM</name>
<dbReference type="PROSITE" id="PS51779">
    <property type="entry name" value="POTRA"/>
    <property type="match status" value="1"/>
</dbReference>
<dbReference type="Pfam" id="PF08479">
    <property type="entry name" value="POTRA_2"/>
    <property type="match status" value="1"/>
</dbReference>
<dbReference type="Gene3D" id="2.40.160.50">
    <property type="entry name" value="membrane protein fhac: a member of the omp85/tpsb transporter family"/>
    <property type="match status" value="1"/>
</dbReference>
<comment type="similarity">
    <text evidence="2">Belongs to the TPS (TC 1.B.20) family.</text>
</comment>
<dbReference type="Proteomes" id="UP000321303">
    <property type="component" value="Unassembled WGS sequence"/>
</dbReference>
<dbReference type="InterPro" id="IPR051544">
    <property type="entry name" value="TPS_OM_transporter"/>
</dbReference>
<keyword evidence="5" id="KW-0812">Transmembrane</keyword>
<comment type="subcellular location">
    <subcellularLocation>
        <location evidence="1">Cell outer membrane</location>
    </subcellularLocation>
</comment>
<evidence type="ECO:0000256" key="1">
    <source>
        <dbReference type="ARBA" id="ARBA00004442"/>
    </source>
</evidence>
<keyword evidence="7" id="KW-0472">Membrane</keyword>
<keyword evidence="9" id="KW-0732">Signal</keyword>
<feature type="chain" id="PRO_5021785406" description="POTRA domain-containing protein" evidence="9">
    <location>
        <begin position="29"/>
        <end position="547"/>
    </location>
</feature>
<evidence type="ECO:0000256" key="4">
    <source>
        <dbReference type="ARBA" id="ARBA00022452"/>
    </source>
</evidence>
<evidence type="ECO:0000256" key="7">
    <source>
        <dbReference type="ARBA" id="ARBA00023136"/>
    </source>
</evidence>
<keyword evidence="3" id="KW-0813">Transport</keyword>
<gene>
    <name evidence="11" type="ORF">HVA01_00800</name>
</gene>
<proteinExistence type="inferred from homology"/>
<keyword evidence="4" id="KW-1134">Transmembrane beta strand</keyword>
<evidence type="ECO:0000256" key="2">
    <source>
        <dbReference type="ARBA" id="ARBA00009055"/>
    </source>
</evidence>
<dbReference type="GO" id="GO:0046819">
    <property type="term" value="P:protein secretion by the type V secretion system"/>
    <property type="evidence" value="ECO:0007669"/>
    <property type="project" value="TreeGrafter"/>
</dbReference>
<protein>
    <recommendedName>
        <fullName evidence="10">POTRA domain-containing protein</fullName>
    </recommendedName>
</protein>
<evidence type="ECO:0000313" key="12">
    <source>
        <dbReference type="Proteomes" id="UP000321303"/>
    </source>
</evidence>
<feature type="domain" description="POTRA" evidence="10">
    <location>
        <begin position="72"/>
        <end position="148"/>
    </location>
</feature>
<dbReference type="GO" id="GO:0008320">
    <property type="term" value="F:protein transmembrane transporter activity"/>
    <property type="evidence" value="ECO:0007669"/>
    <property type="project" value="TreeGrafter"/>
</dbReference>
<feature type="signal peptide" evidence="9">
    <location>
        <begin position="1"/>
        <end position="28"/>
    </location>
</feature>
<comment type="caution">
    <text evidence="11">The sequence shown here is derived from an EMBL/GenBank/DDBJ whole genome shotgun (WGS) entry which is preliminary data.</text>
</comment>
<keyword evidence="12" id="KW-1185">Reference proteome</keyword>
<dbReference type="Pfam" id="PF03865">
    <property type="entry name" value="ShlB"/>
    <property type="match status" value="1"/>
</dbReference>
<evidence type="ECO:0000256" key="6">
    <source>
        <dbReference type="ARBA" id="ARBA00022927"/>
    </source>
</evidence>
<dbReference type="InterPro" id="IPR034746">
    <property type="entry name" value="POTRA"/>
</dbReference>
<organism evidence="11 12">
    <name type="scientific">Halovibrio variabilis</name>
    <dbReference type="NCBI Taxonomy" id="31910"/>
    <lineage>
        <taxon>Bacteria</taxon>
        <taxon>Pseudomonadati</taxon>
        <taxon>Pseudomonadota</taxon>
        <taxon>Gammaproteobacteria</taxon>
        <taxon>Oceanospirillales</taxon>
        <taxon>Halomonadaceae</taxon>
        <taxon>Halovibrio</taxon>
    </lineage>
</organism>
<evidence type="ECO:0000256" key="9">
    <source>
        <dbReference type="SAM" id="SignalP"/>
    </source>
</evidence>
<dbReference type="PANTHER" id="PTHR34597:SF1">
    <property type="entry name" value="HEME_HEMOPEXIN TRANSPORTER PROTEIN HUXB"/>
    <property type="match status" value="1"/>
</dbReference>
<keyword evidence="6" id="KW-0653">Protein transport</keyword>
<dbReference type="Gene3D" id="3.10.20.310">
    <property type="entry name" value="membrane protein fhac"/>
    <property type="match status" value="1"/>
</dbReference>
<evidence type="ECO:0000259" key="10">
    <source>
        <dbReference type="PROSITE" id="PS51779"/>
    </source>
</evidence>
<evidence type="ECO:0000256" key="8">
    <source>
        <dbReference type="ARBA" id="ARBA00023237"/>
    </source>
</evidence>
<accession>A0A511UIM4</accession>
<dbReference type="GO" id="GO:0009279">
    <property type="term" value="C:cell outer membrane"/>
    <property type="evidence" value="ECO:0007669"/>
    <property type="project" value="UniProtKB-SubCell"/>
</dbReference>
<dbReference type="AlphaFoldDB" id="A0A511UIM4"/>
<dbReference type="InterPro" id="IPR013686">
    <property type="entry name" value="Polypept-transport_assoc_ShlB"/>
</dbReference>